<evidence type="ECO:0000259" key="1">
    <source>
        <dbReference type="PROSITE" id="PS51061"/>
    </source>
</evidence>
<dbReference type="InterPro" id="IPR001374">
    <property type="entry name" value="R3H_dom"/>
</dbReference>
<dbReference type="PANTHER" id="PTHR35800:SF1">
    <property type="entry name" value="RNA-BINDING PROTEIN KHPB"/>
    <property type="match status" value="1"/>
</dbReference>
<name>A0A1G2HVE1_9BACT</name>
<dbReference type="GO" id="GO:0003723">
    <property type="term" value="F:RNA binding"/>
    <property type="evidence" value="ECO:0007669"/>
    <property type="project" value="InterPro"/>
</dbReference>
<protein>
    <recommendedName>
        <fullName evidence="1">R3H domain-containing protein</fullName>
    </recommendedName>
</protein>
<dbReference type="Gene3D" id="3.30.300.20">
    <property type="match status" value="1"/>
</dbReference>
<dbReference type="InterPro" id="IPR034079">
    <property type="entry name" value="R3H_KhpB"/>
</dbReference>
<dbReference type="InterPro" id="IPR015946">
    <property type="entry name" value="KH_dom-like_a/b"/>
</dbReference>
<dbReference type="SMART" id="SM00393">
    <property type="entry name" value="R3H"/>
    <property type="match status" value="1"/>
</dbReference>
<dbReference type="Proteomes" id="UP000178774">
    <property type="component" value="Unassembled WGS sequence"/>
</dbReference>
<gene>
    <name evidence="2" type="ORF">A2822_02075</name>
</gene>
<dbReference type="CDD" id="cd02644">
    <property type="entry name" value="R3H_jag"/>
    <property type="match status" value="1"/>
</dbReference>
<sequence length="158" mass="17537">MITKEELEIIKGLTQELLTNMTVDGFTLDVVEGVAADETVDSAQVRVTLSEPQFLIGENGKTLLDLQRTLRMLATKKLGRACHILLDINNYQAQKLAYLKKTANELADQVSLTKISKTLPPMSSYERRIIHAELAGRDDVATESQGEGLDRRVVITPK</sequence>
<evidence type="ECO:0000313" key="3">
    <source>
        <dbReference type="Proteomes" id="UP000178774"/>
    </source>
</evidence>
<dbReference type="EMBL" id="MHOP01000005">
    <property type="protein sequence ID" value="OGZ66502.1"/>
    <property type="molecule type" value="Genomic_DNA"/>
</dbReference>
<comment type="caution">
    <text evidence="2">The sequence shown here is derived from an EMBL/GenBank/DDBJ whole genome shotgun (WGS) entry which is preliminary data.</text>
</comment>
<dbReference type="InterPro" id="IPR039247">
    <property type="entry name" value="KhpB"/>
</dbReference>
<dbReference type="Gene3D" id="3.30.1370.50">
    <property type="entry name" value="R3H-like domain"/>
    <property type="match status" value="1"/>
</dbReference>
<feature type="domain" description="R3H" evidence="1">
    <location>
        <begin position="93"/>
        <end position="158"/>
    </location>
</feature>
<dbReference type="Pfam" id="PF01424">
    <property type="entry name" value="R3H"/>
    <property type="match status" value="1"/>
</dbReference>
<dbReference type="InterPro" id="IPR036867">
    <property type="entry name" value="R3H_dom_sf"/>
</dbReference>
<proteinExistence type="predicted"/>
<reference evidence="2 3" key="1">
    <citation type="journal article" date="2016" name="Nat. Commun.">
        <title>Thousands of microbial genomes shed light on interconnected biogeochemical processes in an aquifer system.</title>
        <authorList>
            <person name="Anantharaman K."/>
            <person name="Brown C.T."/>
            <person name="Hug L.A."/>
            <person name="Sharon I."/>
            <person name="Castelle C.J."/>
            <person name="Probst A.J."/>
            <person name="Thomas B.C."/>
            <person name="Singh A."/>
            <person name="Wilkins M.J."/>
            <person name="Karaoz U."/>
            <person name="Brodie E.L."/>
            <person name="Williams K.H."/>
            <person name="Hubbard S.S."/>
            <person name="Banfield J.F."/>
        </authorList>
    </citation>
    <scope>NUCLEOTIDE SEQUENCE [LARGE SCALE GENOMIC DNA]</scope>
</reference>
<dbReference type="PROSITE" id="PS51061">
    <property type="entry name" value="R3H"/>
    <property type="match status" value="1"/>
</dbReference>
<dbReference type="AlphaFoldDB" id="A0A1G2HVE1"/>
<accession>A0A1G2HVE1</accession>
<dbReference type="SUPFAM" id="SSF82708">
    <property type="entry name" value="R3H domain"/>
    <property type="match status" value="1"/>
</dbReference>
<evidence type="ECO:0000313" key="2">
    <source>
        <dbReference type="EMBL" id="OGZ66502.1"/>
    </source>
</evidence>
<dbReference type="PANTHER" id="PTHR35800">
    <property type="entry name" value="PROTEIN JAG"/>
    <property type="match status" value="1"/>
</dbReference>
<organism evidence="2 3">
    <name type="scientific">Candidatus Staskawiczbacteria bacterium RIFCSPHIGHO2_01_FULL_41_41</name>
    <dbReference type="NCBI Taxonomy" id="1802203"/>
    <lineage>
        <taxon>Bacteria</taxon>
        <taxon>Candidatus Staskawicziibacteriota</taxon>
    </lineage>
</organism>